<protein>
    <submittedName>
        <fullName evidence="1">Uncharacterized protein</fullName>
    </submittedName>
</protein>
<reference evidence="1" key="1">
    <citation type="submission" date="2021-01" db="EMBL/GenBank/DDBJ databases">
        <authorList>
            <consortium name="Genoscope - CEA"/>
            <person name="William W."/>
        </authorList>
    </citation>
    <scope>NUCLEOTIDE SEQUENCE</scope>
</reference>
<sequence length="89" mass="10777">MSLIHKTSKELNETSYKKNKLIGIIQSNSEITQIDEKILKYKNKKYIIQKQLQPKYFKQFNFNIVDREMLNRINYEGSLYIEYLKILLN</sequence>
<dbReference type="AlphaFoldDB" id="A0A8S1K6H7"/>
<evidence type="ECO:0000313" key="1">
    <source>
        <dbReference type="EMBL" id="CAD8050361.1"/>
    </source>
</evidence>
<proteinExistence type="predicted"/>
<name>A0A8S1K6H7_PARPR</name>
<gene>
    <name evidence="1" type="ORF">PPRIM_AZ9-3.1.T0140467</name>
</gene>
<organism evidence="1 2">
    <name type="scientific">Paramecium primaurelia</name>
    <dbReference type="NCBI Taxonomy" id="5886"/>
    <lineage>
        <taxon>Eukaryota</taxon>
        <taxon>Sar</taxon>
        <taxon>Alveolata</taxon>
        <taxon>Ciliophora</taxon>
        <taxon>Intramacronucleata</taxon>
        <taxon>Oligohymenophorea</taxon>
        <taxon>Peniculida</taxon>
        <taxon>Parameciidae</taxon>
        <taxon>Paramecium</taxon>
    </lineage>
</organism>
<dbReference type="EMBL" id="CAJJDM010000011">
    <property type="protein sequence ID" value="CAD8050361.1"/>
    <property type="molecule type" value="Genomic_DNA"/>
</dbReference>
<dbReference type="Proteomes" id="UP000688137">
    <property type="component" value="Unassembled WGS sequence"/>
</dbReference>
<evidence type="ECO:0000313" key="2">
    <source>
        <dbReference type="Proteomes" id="UP000688137"/>
    </source>
</evidence>
<accession>A0A8S1K6H7</accession>
<comment type="caution">
    <text evidence="1">The sequence shown here is derived from an EMBL/GenBank/DDBJ whole genome shotgun (WGS) entry which is preliminary data.</text>
</comment>
<keyword evidence="2" id="KW-1185">Reference proteome</keyword>